<sequence length="255" mass="26584">MKGGTRLELQGKVVLITGASSGIGRATAELMAARGAKVVINYNQNAAGAADTVAKIQEAGGECIAVQADVTKKDQVEAMVEHVVSIYGAIHVLVNNAGGGMKTSSFMEMTEELWDETYALNVKSILLCSQAAAKHMIPRLSGKIINISSAAARIGGAGESIHYASSKGAVNTMTIGMSRELIEHGIIVNGVAPGMVDTPFHEKFAPGTNRLNRLAAPVPMKRAATSLEIAEVICFLASDASNYILGETITVSGGR</sequence>
<dbReference type="InterPro" id="IPR002347">
    <property type="entry name" value="SDR_fam"/>
</dbReference>
<feature type="domain" description="Ketoreductase" evidence="3">
    <location>
        <begin position="12"/>
        <end position="217"/>
    </location>
</feature>
<evidence type="ECO:0000259" key="3">
    <source>
        <dbReference type="SMART" id="SM00822"/>
    </source>
</evidence>
<dbReference type="Pfam" id="PF13561">
    <property type="entry name" value="adh_short_C2"/>
    <property type="match status" value="1"/>
</dbReference>
<accession>A0A3A6PRT7</accession>
<comment type="caution">
    <text evidence="4">The sequence shown here is derived from an EMBL/GenBank/DDBJ whole genome shotgun (WGS) entry which is preliminary data.</text>
</comment>
<dbReference type="Gene3D" id="3.40.50.720">
    <property type="entry name" value="NAD(P)-binding Rossmann-like Domain"/>
    <property type="match status" value="1"/>
</dbReference>
<dbReference type="EMBL" id="QXQB01000004">
    <property type="protein sequence ID" value="RJX38523.1"/>
    <property type="molecule type" value="Genomic_DNA"/>
</dbReference>
<proteinExistence type="inferred from homology"/>
<reference evidence="4 5" key="1">
    <citation type="submission" date="2018-09" db="EMBL/GenBank/DDBJ databases">
        <title>Paenibacillus aracenensis nov. sp. isolated from a cave in southern Spain.</title>
        <authorList>
            <person name="Jurado V."/>
            <person name="Gutierrez-Patricio S."/>
            <person name="Gonzalez-Pimentel J.L."/>
            <person name="Miller A.Z."/>
            <person name="Laiz L."/>
            <person name="Saiz-Jimenez C."/>
        </authorList>
    </citation>
    <scope>NUCLEOTIDE SEQUENCE [LARGE SCALE GENOMIC DNA]</scope>
    <source>
        <strain evidence="4 5">JCM 19203</strain>
    </source>
</reference>
<evidence type="ECO:0000313" key="5">
    <source>
        <dbReference type="Proteomes" id="UP000267798"/>
    </source>
</evidence>
<dbReference type="GO" id="GO:0008206">
    <property type="term" value="P:bile acid metabolic process"/>
    <property type="evidence" value="ECO:0007669"/>
    <property type="project" value="UniProtKB-ARBA"/>
</dbReference>
<dbReference type="AlphaFoldDB" id="A0A3A6PRT7"/>
<evidence type="ECO:0000256" key="1">
    <source>
        <dbReference type="ARBA" id="ARBA00006484"/>
    </source>
</evidence>
<dbReference type="PROSITE" id="PS00061">
    <property type="entry name" value="ADH_SHORT"/>
    <property type="match status" value="1"/>
</dbReference>
<dbReference type="Proteomes" id="UP000267798">
    <property type="component" value="Unassembled WGS sequence"/>
</dbReference>
<dbReference type="NCBIfam" id="NF005559">
    <property type="entry name" value="PRK07231.1"/>
    <property type="match status" value="1"/>
</dbReference>
<dbReference type="GO" id="GO:0016491">
    <property type="term" value="F:oxidoreductase activity"/>
    <property type="evidence" value="ECO:0007669"/>
    <property type="project" value="UniProtKB-KW"/>
</dbReference>
<dbReference type="PANTHER" id="PTHR43639">
    <property type="entry name" value="OXIDOREDUCTASE, SHORT-CHAIN DEHYDROGENASE/REDUCTASE FAMILY (AFU_ORTHOLOGUE AFUA_5G02870)"/>
    <property type="match status" value="1"/>
</dbReference>
<dbReference type="SMART" id="SM00822">
    <property type="entry name" value="PKS_KR"/>
    <property type="match status" value="1"/>
</dbReference>
<dbReference type="InterPro" id="IPR036291">
    <property type="entry name" value="NAD(P)-bd_dom_sf"/>
</dbReference>
<keyword evidence="2" id="KW-0560">Oxidoreductase</keyword>
<dbReference type="InterPro" id="IPR057326">
    <property type="entry name" value="KR_dom"/>
</dbReference>
<organism evidence="4 5">
    <name type="scientific">Paenibacillus pinisoli</name>
    <dbReference type="NCBI Taxonomy" id="1276110"/>
    <lineage>
        <taxon>Bacteria</taxon>
        <taxon>Bacillati</taxon>
        <taxon>Bacillota</taxon>
        <taxon>Bacilli</taxon>
        <taxon>Bacillales</taxon>
        <taxon>Paenibacillaceae</taxon>
        <taxon>Paenibacillus</taxon>
    </lineage>
</organism>
<gene>
    <name evidence="4" type="ORF">D3P09_17840</name>
</gene>
<dbReference type="SUPFAM" id="SSF51735">
    <property type="entry name" value="NAD(P)-binding Rossmann-fold domains"/>
    <property type="match status" value="1"/>
</dbReference>
<dbReference type="InterPro" id="IPR020904">
    <property type="entry name" value="Sc_DH/Rdtase_CS"/>
</dbReference>
<protein>
    <submittedName>
        <fullName evidence="4">SDR family oxidoreductase</fullName>
    </submittedName>
</protein>
<name>A0A3A6PRT7_9BACL</name>
<dbReference type="PRINTS" id="PR00081">
    <property type="entry name" value="GDHRDH"/>
</dbReference>
<dbReference type="OrthoDB" id="9803333at2"/>
<dbReference type="FunFam" id="3.40.50.720:FF:000084">
    <property type="entry name" value="Short-chain dehydrogenase reductase"/>
    <property type="match status" value="1"/>
</dbReference>
<keyword evidence="5" id="KW-1185">Reference proteome</keyword>
<evidence type="ECO:0000313" key="4">
    <source>
        <dbReference type="EMBL" id="RJX38523.1"/>
    </source>
</evidence>
<dbReference type="CDD" id="cd05233">
    <property type="entry name" value="SDR_c"/>
    <property type="match status" value="1"/>
</dbReference>
<dbReference type="PANTHER" id="PTHR43639:SF1">
    <property type="entry name" value="SHORT-CHAIN DEHYDROGENASE_REDUCTASE FAMILY PROTEIN"/>
    <property type="match status" value="1"/>
</dbReference>
<comment type="similarity">
    <text evidence="1">Belongs to the short-chain dehydrogenases/reductases (SDR) family.</text>
</comment>
<evidence type="ECO:0000256" key="2">
    <source>
        <dbReference type="ARBA" id="ARBA00023002"/>
    </source>
</evidence>
<dbReference type="PRINTS" id="PR00080">
    <property type="entry name" value="SDRFAMILY"/>
</dbReference>